<proteinExistence type="predicted"/>
<gene>
    <name evidence="3" type="ORF">FHR19_001879</name>
</gene>
<protein>
    <submittedName>
        <fullName evidence="3">Uncharacterized protein</fullName>
    </submittedName>
</protein>
<keyword evidence="2" id="KW-0472">Membrane</keyword>
<evidence type="ECO:0000256" key="2">
    <source>
        <dbReference type="SAM" id="Phobius"/>
    </source>
</evidence>
<keyword evidence="2" id="KW-0812">Transmembrane</keyword>
<evidence type="ECO:0000313" key="3">
    <source>
        <dbReference type="EMBL" id="MBB5698534.1"/>
    </source>
</evidence>
<feature type="compositionally biased region" description="Pro residues" evidence="1">
    <location>
        <begin position="165"/>
        <end position="175"/>
    </location>
</feature>
<feature type="region of interest" description="Disordered" evidence="1">
    <location>
        <begin position="162"/>
        <end position="181"/>
    </location>
</feature>
<evidence type="ECO:0000256" key="1">
    <source>
        <dbReference type="SAM" id="MobiDB-lite"/>
    </source>
</evidence>
<evidence type="ECO:0000313" key="4">
    <source>
        <dbReference type="Proteomes" id="UP000557739"/>
    </source>
</evidence>
<keyword evidence="4" id="KW-1185">Reference proteome</keyword>
<accession>A0A7W9EHX9</accession>
<reference evidence="3 4" key="1">
    <citation type="submission" date="2020-08" db="EMBL/GenBank/DDBJ databases">
        <title>Genomic Encyclopedia of Type Strains, Phase IV (KMG-IV): sequencing the most valuable type-strain genomes for metagenomic binning, comparative biology and taxonomic classification.</title>
        <authorList>
            <person name="Goeker M."/>
        </authorList>
    </citation>
    <scope>NUCLEOTIDE SEQUENCE [LARGE SCALE GENOMIC DNA]</scope>
    <source>
        <strain evidence="3 4">DSM 27244</strain>
    </source>
</reference>
<comment type="caution">
    <text evidence="3">The sequence shown here is derived from an EMBL/GenBank/DDBJ whole genome shotgun (WGS) entry which is preliminary data.</text>
</comment>
<feature type="transmembrane region" description="Helical" evidence="2">
    <location>
        <begin position="52"/>
        <end position="73"/>
    </location>
</feature>
<dbReference type="RefSeq" id="WP_184027305.1">
    <property type="nucleotide sequence ID" value="NZ_JACIJJ010000002.1"/>
</dbReference>
<organism evidence="3 4">
    <name type="scientific">Sphingomonas yantingensis</name>
    <dbReference type="NCBI Taxonomy" id="1241761"/>
    <lineage>
        <taxon>Bacteria</taxon>
        <taxon>Pseudomonadati</taxon>
        <taxon>Pseudomonadota</taxon>
        <taxon>Alphaproteobacteria</taxon>
        <taxon>Sphingomonadales</taxon>
        <taxon>Sphingomonadaceae</taxon>
        <taxon>Sphingomonas</taxon>
    </lineage>
</organism>
<sequence length="268" mass="28574">MKADPKWAATGIVALFAGLVAALLPAWRIESLVTDIGLPALLPAAAPPLGTTFRIGLILAAMAGAGAATWAAVGRFAPTRRVVRTVTRRADRHSDAPVREPVMAMRDLGTPFLDVGVRPPEQDIPRDLDLPLAAFDPTAIPETPLTPSEPVKPLYRAEPAIDAAPPVPADPPLPDPEPDPDPDPVIEHVRIETFEVTPSYRQPVLAAVPDIDDAPAITAPETEATIHALLDRLERGVRRRGGGPALVERAHSDDLDEALATLRRFAGR</sequence>
<name>A0A7W9EHX9_9SPHN</name>
<dbReference type="Proteomes" id="UP000557739">
    <property type="component" value="Unassembled WGS sequence"/>
</dbReference>
<keyword evidence="2" id="KW-1133">Transmembrane helix</keyword>
<dbReference type="AlphaFoldDB" id="A0A7W9EHX9"/>
<dbReference type="EMBL" id="JACIJJ010000002">
    <property type="protein sequence ID" value="MBB5698534.1"/>
    <property type="molecule type" value="Genomic_DNA"/>
</dbReference>